<reference evidence="3 4" key="1">
    <citation type="submission" date="2020-08" db="EMBL/GenBank/DDBJ databases">
        <title>Sequencing the genomes of 1000 actinobacteria strains.</title>
        <authorList>
            <person name="Klenk H.-P."/>
        </authorList>
    </citation>
    <scope>NUCLEOTIDE SEQUENCE [LARGE SCALE GENOMIC DNA]</scope>
    <source>
        <strain evidence="3 4">DSM 40084</strain>
    </source>
</reference>
<comment type="caution">
    <text evidence="3">The sequence shown here is derived from an EMBL/GenBank/DDBJ whole genome shotgun (WGS) entry which is preliminary data.</text>
</comment>
<organism evidence="3 4">
    <name type="scientific">Streptomyces caelestis</name>
    <dbReference type="NCBI Taxonomy" id="36816"/>
    <lineage>
        <taxon>Bacteria</taxon>
        <taxon>Bacillati</taxon>
        <taxon>Actinomycetota</taxon>
        <taxon>Actinomycetes</taxon>
        <taxon>Kitasatosporales</taxon>
        <taxon>Streptomycetaceae</taxon>
        <taxon>Streptomyces</taxon>
    </lineage>
</organism>
<accession>A0A7W9LSF6</accession>
<protein>
    <submittedName>
        <fullName evidence="3">Outer membrane biosynthesis protein TonB</fullName>
    </submittedName>
</protein>
<keyword evidence="4" id="KW-1185">Reference proteome</keyword>
<evidence type="ECO:0000313" key="4">
    <source>
        <dbReference type="Proteomes" id="UP000590647"/>
    </source>
</evidence>
<sequence length="105" mass="11035">MAFTRRMAALSAVVLIPLGIAATSFALSDRPESPKVPSKVVLDSDSPKPKPKPTPTTKPTPDPSPDDEVVPRQPVTDSPTMDDDDDDHGQGGGDDGPDDGRDDTN</sequence>
<feature type="chain" id="PRO_5031066620" evidence="2">
    <location>
        <begin position="27"/>
        <end position="105"/>
    </location>
</feature>
<feature type="signal peptide" evidence="2">
    <location>
        <begin position="1"/>
        <end position="26"/>
    </location>
</feature>
<evidence type="ECO:0000256" key="2">
    <source>
        <dbReference type="SAM" id="SignalP"/>
    </source>
</evidence>
<evidence type="ECO:0000313" key="3">
    <source>
        <dbReference type="EMBL" id="MBB5794232.1"/>
    </source>
</evidence>
<dbReference type="AlphaFoldDB" id="A0A7W9LSF6"/>
<dbReference type="EMBL" id="JACHNE010000001">
    <property type="protein sequence ID" value="MBB5794232.1"/>
    <property type="molecule type" value="Genomic_DNA"/>
</dbReference>
<dbReference type="Proteomes" id="UP000590647">
    <property type="component" value="Unassembled WGS sequence"/>
</dbReference>
<evidence type="ECO:0000256" key="1">
    <source>
        <dbReference type="SAM" id="MobiDB-lite"/>
    </source>
</evidence>
<feature type="region of interest" description="Disordered" evidence="1">
    <location>
        <begin position="27"/>
        <end position="105"/>
    </location>
</feature>
<keyword evidence="2" id="KW-0732">Signal</keyword>
<name>A0A7W9LSF6_9ACTN</name>
<feature type="compositionally biased region" description="Pro residues" evidence="1">
    <location>
        <begin position="52"/>
        <end position="63"/>
    </location>
</feature>
<dbReference type="RefSeq" id="WP_184982923.1">
    <property type="nucleotide sequence ID" value="NZ_JACHNE010000001.1"/>
</dbReference>
<proteinExistence type="predicted"/>
<gene>
    <name evidence="3" type="ORF">HDA41_002196</name>
</gene>